<dbReference type="Proteomes" id="UP000015105">
    <property type="component" value="Chromosome 3D"/>
</dbReference>
<reference evidence="1" key="5">
    <citation type="journal article" date="2021" name="G3 (Bethesda)">
        <title>Aegilops tauschii genome assembly Aet v5.0 features greater sequence contiguity and improved annotation.</title>
        <authorList>
            <person name="Wang L."/>
            <person name="Zhu T."/>
            <person name="Rodriguez J.C."/>
            <person name="Deal K.R."/>
            <person name="Dubcovsky J."/>
            <person name="McGuire P.E."/>
            <person name="Lux T."/>
            <person name="Spannagl M."/>
            <person name="Mayer K.F.X."/>
            <person name="Baldrich P."/>
            <person name="Meyers B.C."/>
            <person name="Huo N."/>
            <person name="Gu Y.Q."/>
            <person name="Zhou H."/>
            <person name="Devos K.M."/>
            <person name="Bennetzen J.L."/>
            <person name="Unver T."/>
            <person name="Budak H."/>
            <person name="Gulick P.J."/>
            <person name="Galiba G."/>
            <person name="Kalapos B."/>
            <person name="Nelson D.R."/>
            <person name="Li P."/>
            <person name="You F.M."/>
            <person name="Luo M.C."/>
            <person name="Dvorak J."/>
        </authorList>
    </citation>
    <scope>NUCLEOTIDE SEQUENCE [LARGE SCALE GENOMIC DNA]</scope>
    <source>
        <strain evidence="1">cv. AL8/78</strain>
    </source>
</reference>
<organism evidence="1 2">
    <name type="scientific">Aegilops tauschii subsp. strangulata</name>
    <name type="common">Goatgrass</name>
    <dbReference type="NCBI Taxonomy" id="200361"/>
    <lineage>
        <taxon>Eukaryota</taxon>
        <taxon>Viridiplantae</taxon>
        <taxon>Streptophyta</taxon>
        <taxon>Embryophyta</taxon>
        <taxon>Tracheophyta</taxon>
        <taxon>Spermatophyta</taxon>
        <taxon>Magnoliopsida</taxon>
        <taxon>Liliopsida</taxon>
        <taxon>Poales</taxon>
        <taxon>Poaceae</taxon>
        <taxon>BOP clade</taxon>
        <taxon>Pooideae</taxon>
        <taxon>Triticodae</taxon>
        <taxon>Triticeae</taxon>
        <taxon>Triticinae</taxon>
        <taxon>Aegilops</taxon>
    </lineage>
</organism>
<protein>
    <submittedName>
        <fullName evidence="1">Uncharacterized protein</fullName>
    </submittedName>
</protein>
<reference evidence="1" key="4">
    <citation type="submission" date="2019-03" db="UniProtKB">
        <authorList>
            <consortium name="EnsemblPlants"/>
        </authorList>
    </citation>
    <scope>IDENTIFICATION</scope>
</reference>
<evidence type="ECO:0000313" key="1">
    <source>
        <dbReference type="EnsemblPlants" id="AET3Gv20437900.6"/>
    </source>
</evidence>
<reference evidence="2" key="1">
    <citation type="journal article" date="2014" name="Science">
        <title>Ancient hybridizations among the ancestral genomes of bread wheat.</title>
        <authorList>
            <consortium name="International Wheat Genome Sequencing Consortium,"/>
            <person name="Marcussen T."/>
            <person name="Sandve S.R."/>
            <person name="Heier L."/>
            <person name="Spannagl M."/>
            <person name="Pfeifer M."/>
            <person name="Jakobsen K.S."/>
            <person name="Wulff B.B."/>
            <person name="Steuernagel B."/>
            <person name="Mayer K.F."/>
            <person name="Olsen O.A."/>
        </authorList>
    </citation>
    <scope>NUCLEOTIDE SEQUENCE [LARGE SCALE GENOMIC DNA]</scope>
    <source>
        <strain evidence="2">cv. AL8/78</strain>
    </source>
</reference>
<proteinExistence type="predicted"/>
<accession>A0A453ESE9</accession>
<sequence length="60" mass="6889">MYVCSVLGGLVLVECLTKNYHFRGSRPTELPLQKSDRKLPKFSNFVTKTYHIQIMTGLND</sequence>
<keyword evidence="2" id="KW-1185">Reference proteome</keyword>
<reference evidence="2" key="2">
    <citation type="journal article" date="2017" name="Nat. Plants">
        <title>The Aegilops tauschii genome reveals multiple impacts of transposons.</title>
        <authorList>
            <person name="Zhao G."/>
            <person name="Zou C."/>
            <person name="Li K."/>
            <person name="Wang K."/>
            <person name="Li T."/>
            <person name="Gao L."/>
            <person name="Zhang X."/>
            <person name="Wang H."/>
            <person name="Yang Z."/>
            <person name="Liu X."/>
            <person name="Jiang W."/>
            <person name="Mao L."/>
            <person name="Kong X."/>
            <person name="Jiao Y."/>
            <person name="Jia J."/>
        </authorList>
    </citation>
    <scope>NUCLEOTIDE SEQUENCE [LARGE SCALE GENOMIC DNA]</scope>
    <source>
        <strain evidence="2">cv. AL8/78</strain>
    </source>
</reference>
<dbReference type="EnsemblPlants" id="AET3Gv20437900.6">
    <property type="protein sequence ID" value="AET3Gv20437900.6"/>
    <property type="gene ID" value="AET3Gv20437900"/>
</dbReference>
<reference evidence="1" key="3">
    <citation type="journal article" date="2017" name="Nature">
        <title>Genome sequence of the progenitor of the wheat D genome Aegilops tauschii.</title>
        <authorList>
            <person name="Luo M.C."/>
            <person name="Gu Y.Q."/>
            <person name="Puiu D."/>
            <person name="Wang H."/>
            <person name="Twardziok S.O."/>
            <person name="Deal K.R."/>
            <person name="Huo N."/>
            <person name="Zhu T."/>
            <person name="Wang L."/>
            <person name="Wang Y."/>
            <person name="McGuire P.E."/>
            <person name="Liu S."/>
            <person name="Long H."/>
            <person name="Ramasamy R.K."/>
            <person name="Rodriguez J.C."/>
            <person name="Van S.L."/>
            <person name="Yuan L."/>
            <person name="Wang Z."/>
            <person name="Xia Z."/>
            <person name="Xiao L."/>
            <person name="Anderson O.D."/>
            <person name="Ouyang S."/>
            <person name="Liang Y."/>
            <person name="Zimin A.V."/>
            <person name="Pertea G."/>
            <person name="Qi P."/>
            <person name="Bennetzen J.L."/>
            <person name="Dai X."/>
            <person name="Dawson M.W."/>
            <person name="Muller H.G."/>
            <person name="Kugler K."/>
            <person name="Rivarola-Duarte L."/>
            <person name="Spannagl M."/>
            <person name="Mayer K.F.X."/>
            <person name="Lu F.H."/>
            <person name="Bevan M.W."/>
            <person name="Leroy P."/>
            <person name="Li P."/>
            <person name="You F.M."/>
            <person name="Sun Q."/>
            <person name="Liu Z."/>
            <person name="Lyons E."/>
            <person name="Wicker T."/>
            <person name="Salzberg S.L."/>
            <person name="Devos K.M."/>
            <person name="Dvorak J."/>
        </authorList>
    </citation>
    <scope>NUCLEOTIDE SEQUENCE [LARGE SCALE GENOMIC DNA]</scope>
    <source>
        <strain evidence="1">cv. AL8/78</strain>
    </source>
</reference>
<dbReference type="AlphaFoldDB" id="A0A453ESE9"/>
<name>A0A453ESE9_AEGTS</name>
<evidence type="ECO:0000313" key="2">
    <source>
        <dbReference type="Proteomes" id="UP000015105"/>
    </source>
</evidence>
<dbReference type="Gramene" id="AET3Gv20437900.6">
    <property type="protein sequence ID" value="AET3Gv20437900.6"/>
    <property type="gene ID" value="AET3Gv20437900"/>
</dbReference>